<evidence type="ECO:0000256" key="4">
    <source>
        <dbReference type="ARBA" id="ARBA00035259"/>
    </source>
</evidence>
<feature type="region of interest" description="Disordered" evidence="7">
    <location>
        <begin position="105"/>
        <end position="130"/>
    </location>
</feature>
<dbReference type="InterPro" id="IPR020568">
    <property type="entry name" value="Ribosomal_Su5_D2-typ_SF"/>
</dbReference>
<dbReference type="PANTHER" id="PTHR21569:SF1">
    <property type="entry name" value="SMALL RIBOSOMAL SUBUNIT PROTEIN US9M"/>
    <property type="match status" value="1"/>
</dbReference>
<reference evidence="8 9" key="1">
    <citation type="submission" date="2016-01" db="EMBL/GenBank/DDBJ databases">
        <title>Whole genome sequencing of Bhargavaea cecembensis T14.</title>
        <authorList>
            <person name="Hong K.W."/>
        </authorList>
    </citation>
    <scope>NUCLEOTIDE SEQUENCE [LARGE SCALE GENOMIC DNA]</scope>
    <source>
        <strain evidence="8 9">T14</strain>
    </source>
</reference>
<evidence type="ECO:0000256" key="2">
    <source>
        <dbReference type="ARBA" id="ARBA00022980"/>
    </source>
</evidence>
<evidence type="ECO:0000256" key="6">
    <source>
        <dbReference type="RuleBase" id="RU003815"/>
    </source>
</evidence>
<comment type="similarity">
    <text evidence="1 5 6">Belongs to the universal ribosomal protein uS9 family.</text>
</comment>
<dbReference type="SUPFAM" id="SSF54211">
    <property type="entry name" value="Ribosomal protein S5 domain 2-like"/>
    <property type="match status" value="1"/>
</dbReference>
<dbReference type="Pfam" id="PF00380">
    <property type="entry name" value="Ribosomal_S9"/>
    <property type="match status" value="1"/>
</dbReference>
<sequence length="130" mass="14306">MAQVQYIGTGRRKTSVARVRLVPGEGKVVINGRDAEDYIPFETLREVIKQPLVATETLGSYDVLVNVNGGGYTGQAGAIRHGVARALLQVDPDFRPALKTAGLLTRDPRMKERKKYGLKGARRAPQFSKR</sequence>
<evidence type="ECO:0000256" key="7">
    <source>
        <dbReference type="SAM" id="MobiDB-lite"/>
    </source>
</evidence>
<keyword evidence="3 5" id="KW-0687">Ribonucleoprotein</keyword>
<dbReference type="PROSITE" id="PS00360">
    <property type="entry name" value="RIBOSOMAL_S9"/>
    <property type="match status" value="1"/>
</dbReference>
<dbReference type="GO" id="GO:0003723">
    <property type="term" value="F:RNA binding"/>
    <property type="evidence" value="ECO:0007669"/>
    <property type="project" value="TreeGrafter"/>
</dbReference>
<protein>
    <recommendedName>
        <fullName evidence="4 5">Small ribosomal subunit protein uS9</fullName>
    </recommendedName>
</protein>
<dbReference type="GO" id="GO:0022627">
    <property type="term" value="C:cytosolic small ribosomal subunit"/>
    <property type="evidence" value="ECO:0007669"/>
    <property type="project" value="TreeGrafter"/>
</dbReference>
<dbReference type="OrthoDB" id="9803965at2"/>
<dbReference type="PANTHER" id="PTHR21569">
    <property type="entry name" value="RIBOSOMAL PROTEIN S9"/>
    <property type="match status" value="1"/>
</dbReference>
<proteinExistence type="inferred from homology"/>
<name>A0A161SJA5_9BACL</name>
<evidence type="ECO:0000313" key="8">
    <source>
        <dbReference type="EMBL" id="KZE37323.1"/>
    </source>
</evidence>
<dbReference type="EMBL" id="LQNT01000011">
    <property type="protein sequence ID" value="KZE37323.1"/>
    <property type="molecule type" value="Genomic_DNA"/>
</dbReference>
<dbReference type="RefSeq" id="WP_063182465.1">
    <property type="nucleotide sequence ID" value="NZ_LQNT01000011.1"/>
</dbReference>
<dbReference type="GO" id="GO:0003735">
    <property type="term" value="F:structural constituent of ribosome"/>
    <property type="evidence" value="ECO:0007669"/>
    <property type="project" value="InterPro"/>
</dbReference>
<dbReference type="Proteomes" id="UP000076490">
    <property type="component" value="Unassembled WGS sequence"/>
</dbReference>
<dbReference type="NCBIfam" id="NF001099">
    <property type="entry name" value="PRK00132.1"/>
    <property type="match status" value="1"/>
</dbReference>
<evidence type="ECO:0000256" key="5">
    <source>
        <dbReference type="HAMAP-Rule" id="MF_00532"/>
    </source>
</evidence>
<keyword evidence="2 5" id="KW-0689">Ribosomal protein</keyword>
<dbReference type="InterPro" id="IPR014721">
    <property type="entry name" value="Ribsml_uS5_D2-typ_fold_subgr"/>
</dbReference>
<organism evidence="8 9">
    <name type="scientific">Bhargavaea cecembensis</name>
    <dbReference type="NCBI Taxonomy" id="394098"/>
    <lineage>
        <taxon>Bacteria</taxon>
        <taxon>Bacillati</taxon>
        <taxon>Bacillota</taxon>
        <taxon>Bacilli</taxon>
        <taxon>Bacillales</taxon>
        <taxon>Caryophanaceae</taxon>
        <taxon>Bhargavaea</taxon>
    </lineage>
</organism>
<accession>A0A161SJA5</accession>
<dbReference type="Gene3D" id="3.30.230.10">
    <property type="match status" value="1"/>
</dbReference>
<dbReference type="InterPro" id="IPR020574">
    <property type="entry name" value="Ribosomal_uS9_CS"/>
</dbReference>
<dbReference type="AlphaFoldDB" id="A0A161SJA5"/>
<gene>
    <name evidence="5" type="primary">rpsI</name>
    <name evidence="8" type="ORF">AV656_12195</name>
</gene>
<evidence type="ECO:0000313" key="9">
    <source>
        <dbReference type="Proteomes" id="UP000076490"/>
    </source>
</evidence>
<dbReference type="FunFam" id="3.30.230.10:FF:000001">
    <property type="entry name" value="30S ribosomal protein S9"/>
    <property type="match status" value="1"/>
</dbReference>
<comment type="caution">
    <text evidence="8">The sequence shown here is derived from an EMBL/GenBank/DDBJ whole genome shotgun (WGS) entry which is preliminary data.</text>
</comment>
<dbReference type="GO" id="GO:0006412">
    <property type="term" value="P:translation"/>
    <property type="evidence" value="ECO:0007669"/>
    <property type="project" value="UniProtKB-UniRule"/>
</dbReference>
<dbReference type="HAMAP" id="MF_00532_B">
    <property type="entry name" value="Ribosomal_uS9_B"/>
    <property type="match status" value="1"/>
</dbReference>
<dbReference type="InterPro" id="IPR023035">
    <property type="entry name" value="Ribosomal_uS9_bac/plastid"/>
</dbReference>
<evidence type="ECO:0000256" key="1">
    <source>
        <dbReference type="ARBA" id="ARBA00005251"/>
    </source>
</evidence>
<feature type="compositionally biased region" description="Basic residues" evidence="7">
    <location>
        <begin position="111"/>
        <end position="130"/>
    </location>
</feature>
<evidence type="ECO:0000256" key="3">
    <source>
        <dbReference type="ARBA" id="ARBA00023274"/>
    </source>
</evidence>
<dbReference type="InterPro" id="IPR000754">
    <property type="entry name" value="Ribosomal_uS9"/>
</dbReference>